<reference evidence="3 5" key="2">
    <citation type="submission" date="2019-06" db="EMBL/GenBank/DDBJ databases">
        <title>Evolution of Burkholderia multivorans in the lungs of Cystic Fibrosis patients.</title>
        <authorList>
            <person name="Moreira L.M."/>
        </authorList>
    </citation>
    <scope>NUCLEOTIDE SEQUENCE [LARGE SCALE GENOMIC DNA]</scope>
    <source>
        <strain evidence="3 5">VC13239</strain>
    </source>
</reference>
<organism evidence="2 4">
    <name type="scientific">Burkholderia pseudomultivorans</name>
    <dbReference type="NCBI Taxonomy" id="1207504"/>
    <lineage>
        <taxon>Bacteria</taxon>
        <taxon>Pseudomonadati</taxon>
        <taxon>Pseudomonadota</taxon>
        <taxon>Betaproteobacteria</taxon>
        <taxon>Burkholderiales</taxon>
        <taxon>Burkholderiaceae</taxon>
        <taxon>Burkholderia</taxon>
        <taxon>Burkholderia cepacia complex</taxon>
    </lineage>
</organism>
<dbReference type="GO" id="GO:0036348">
    <property type="term" value="F:hydantoin racemase activity"/>
    <property type="evidence" value="ECO:0007669"/>
    <property type="project" value="UniProtKB-EC"/>
</dbReference>
<gene>
    <name evidence="3" type="primary">hyuE_3</name>
    <name evidence="3" type="ORF">FEQ00_02771</name>
    <name evidence="2" type="ORF">WT56_29075</name>
</gene>
<keyword evidence="3" id="KW-0413">Isomerase</keyword>
<evidence type="ECO:0000313" key="2">
    <source>
        <dbReference type="EMBL" id="KWF21242.1"/>
    </source>
</evidence>
<evidence type="ECO:0000256" key="1">
    <source>
        <dbReference type="ARBA" id="ARBA00038414"/>
    </source>
</evidence>
<dbReference type="Proteomes" id="UP000062912">
    <property type="component" value="Unassembled WGS sequence"/>
</dbReference>
<dbReference type="InterPro" id="IPR015942">
    <property type="entry name" value="Asp/Glu/hydantoin_racemase"/>
</dbReference>
<keyword evidence="5" id="KW-1185">Reference proteome</keyword>
<name>A0A132E849_9BURK</name>
<proteinExistence type="inferred from homology"/>
<dbReference type="Gene3D" id="3.40.50.12500">
    <property type="match status" value="1"/>
</dbReference>
<dbReference type="AlphaFoldDB" id="A0A132E849"/>
<dbReference type="Pfam" id="PF01177">
    <property type="entry name" value="Asp_Glu_race"/>
    <property type="match status" value="1"/>
</dbReference>
<comment type="similarity">
    <text evidence="1">Belongs to the HyuE racemase family.</text>
</comment>
<protein>
    <submittedName>
        <fullName evidence="3">Hydantoin racemase</fullName>
        <ecNumber evidence="3">5.1.99.5</ecNumber>
    </submittedName>
</protein>
<accession>A0A132E849</accession>
<comment type="caution">
    <text evidence="2">The sequence shown here is derived from an EMBL/GenBank/DDBJ whole genome shotgun (WGS) entry which is preliminary data.</text>
</comment>
<evidence type="ECO:0000313" key="4">
    <source>
        <dbReference type="Proteomes" id="UP000062912"/>
    </source>
</evidence>
<dbReference type="EC" id="5.1.99.5" evidence="3"/>
<evidence type="ECO:0000313" key="5">
    <source>
        <dbReference type="Proteomes" id="UP001248067"/>
    </source>
</evidence>
<dbReference type="EMBL" id="VJSY01000018">
    <property type="protein sequence ID" value="MDR8754348.1"/>
    <property type="molecule type" value="Genomic_DNA"/>
</dbReference>
<dbReference type="GO" id="GO:0047661">
    <property type="term" value="F:amino-acid racemase activity"/>
    <property type="evidence" value="ECO:0007669"/>
    <property type="project" value="InterPro"/>
</dbReference>
<reference evidence="2 4" key="1">
    <citation type="submission" date="2015-11" db="EMBL/GenBank/DDBJ databases">
        <title>Expanding the genomic diversity of Burkholderia species for the development of highly accurate diagnostics.</title>
        <authorList>
            <person name="Sahl J."/>
            <person name="Keim P."/>
            <person name="Wagner D."/>
        </authorList>
    </citation>
    <scope>NUCLEOTIDE SEQUENCE [LARGE SCALE GENOMIC DNA]</scope>
    <source>
        <strain evidence="2 4">MSMB368WGS</strain>
    </source>
</reference>
<dbReference type="EMBL" id="LPJR01000073">
    <property type="protein sequence ID" value="KWF21242.1"/>
    <property type="molecule type" value="Genomic_DNA"/>
</dbReference>
<dbReference type="InterPro" id="IPR053714">
    <property type="entry name" value="Iso_Racemase_Enz_sf"/>
</dbReference>
<dbReference type="OrthoDB" id="9791723at2"/>
<dbReference type="Proteomes" id="UP001248067">
    <property type="component" value="Unassembled WGS sequence"/>
</dbReference>
<sequence>MGTRILWQAENRSNDADFEGVTETYAAMLKFAHQVARPDTEITLRYMEEAPRSFANNLIYPRAVTKVQVVNRVVDAEREGFDAALAGVCIIDAYSQECRQTVRMPVLGGAESTMLMAQLVGKRFAWVTIAPSFIEPFEAHIRQHGWADRAIRDRPVRALDPSCWLAIVDAAKGRPERWIEMFDEAAQACVRDGADTVLCGCNPGGALLGLAGYREVRDTGVPVIMGPAAMVKLAEAMVDLRRSLGLTKSEAVTGAYRTTPAHILEELQAMGKKLVA</sequence>
<dbReference type="RefSeq" id="WP_059667943.1">
    <property type="nucleotide sequence ID" value="NZ_CADFDQ010000010.1"/>
</dbReference>
<evidence type="ECO:0000313" key="3">
    <source>
        <dbReference type="EMBL" id="MDR8754348.1"/>
    </source>
</evidence>